<dbReference type="InterPro" id="IPR036034">
    <property type="entry name" value="PDZ_sf"/>
</dbReference>
<evidence type="ECO:0000313" key="3">
    <source>
        <dbReference type="Proteomes" id="UP000316614"/>
    </source>
</evidence>
<organism evidence="2 3">
    <name type="scientific">Echinicola soli</name>
    <dbReference type="NCBI Taxonomy" id="2591634"/>
    <lineage>
        <taxon>Bacteria</taxon>
        <taxon>Pseudomonadati</taxon>
        <taxon>Bacteroidota</taxon>
        <taxon>Cytophagia</taxon>
        <taxon>Cytophagales</taxon>
        <taxon>Cyclobacteriaceae</taxon>
        <taxon>Echinicola</taxon>
    </lineage>
</organism>
<keyword evidence="3" id="KW-1185">Reference proteome</keyword>
<evidence type="ECO:0000259" key="1">
    <source>
        <dbReference type="PROSITE" id="PS50106"/>
    </source>
</evidence>
<dbReference type="Gene3D" id="2.30.42.10">
    <property type="match status" value="1"/>
</dbReference>
<accession>A0A514CFC1</accession>
<dbReference type="SUPFAM" id="SSF50156">
    <property type="entry name" value="PDZ domain-like"/>
    <property type="match status" value="1"/>
</dbReference>
<dbReference type="Pfam" id="PF17820">
    <property type="entry name" value="PDZ_6"/>
    <property type="match status" value="1"/>
</dbReference>
<dbReference type="Proteomes" id="UP000316614">
    <property type="component" value="Chromosome"/>
</dbReference>
<sequence>MTLTRLFILFFTANFFISSSLWAQVPGFYLKEDQKRVNIPFLNYNNLVIVPLSINGGPTLNFLLDTGVKSNILFSKSIGDEIGLYYTRTLNLMGADGKTVLTALVSPNNYFDVGPVEGKVQAILVLEEDFLELERVIGLPIHGIIGYEFFKYNPVRINYDTDIITFYRQDRLNWRPFGYRKIGLDFNNYKPYVKSTIHQIGGAVIHGKLLIDTGANHGLMLNRETSDEIVLPPENIETDLGRSLGGDLYGYAGRVKKYSLGNLNFRKVITSYPDETEFSSIIIESGRLGSLGSDILSRMTLIIDYPRERMLYKKAADFHKPFEYDMSGLKIRLTSVEERRYYVSSVQEDSPASRKNFKTGDEILAINLLPVEYWDLSGINDLLRSETERKILFTIRRNINGIMVELEKEITLEKQL</sequence>
<dbReference type="EMBL" id="CP041253">
    <property type="protein sequence ID" value="QDH78496.1"/>
    <property type="molecule type" value="Genomic_DNA"/>
</dbReference>
<dbReference type="InterPro" id="IPR041489">
    <property type="entry name" value="PDZ_6"/>
</dbReference>
<dbReference type="RefSeq" id="WP_141613752.1">
    <property type="nucleotide sequence ID" value="NZ_CP041253.1"/>
</dbReference>
<name>A0A514CFC1_9BACT</name>
<dbReference type="Gene3D" id="2.40.70.10">
    <property type="entry name" value="Acid Proteases"/>
    <property type="match status" value="2"/>
</dbReference>
<dbReference type="OrthoDB" id="3521766at2"/>
<dbReference type="Pfam" id="PF13650">
    <property type="entry name" value="Asp_protease_2"/>
    <property type="match status" value="2"/>
</dbReference>
<evidence type="ECO:0000313" key="2">
    <source>
        <dbReference type="EMBL" id="QDH78496.1"/>
    </source>
</evidence>
<proteinExistence type="predicted"/>
<dbReference type="KEGG" id="echi:FKX85_05390"/>
<dbReference type="InterPro" id="IPR021109">
    <property type="entry name" value="Peptidase_aspartic_dom_sf"/>
</dbReference>
<dbReference type="InterPro" id="IPR001478">
    <property type="entry name" value="PDZ"/>
</dbReference>
<dbReference type="SMART" id="SM00228">
    <property type="entry name" value="PDZ"/>
    <property type="match status" value="1"/>
</dbReference>
<protein>
    <submittedName>
        <fullName evidence="2">PDZ domain-containing protein</fullName>
    </submittedName>
</protein>
<reference evidence="2 3" key="1">
    <citation type="submission" date="2019-06" db="EMBL/GenBank/DDBJ databases">
        <title>Echinicola alkalisoli sp. nov. isolated from saline soil.</title>
        <authorList>
            <person name="Sun J.-Q."/>
            <person name="Xu L."/>
        </authorList>
    </citation>
    <scope>NUCLEOTIDE SEQUENCE [LARGE SCALE GENOMIC DNA]</scope>
    <source>
        <strain evidence="2 3">LN3S3</strain>
    </source>
</reference>
<dbReference type="PROSITE" id="PS50106">
    <property type="entry name" value="PDZ"/>
    <property type="match status" value="1"/>
</dbReference>
<dbReference type="AlphaFoldDB" id="A0A514CFC1"/>
<feature type="domain" description="PDZ" evidence="1">
    <location>
        <begin position="328"/>
        <end position="398"/>
    </location>
</feature>
<gene>
    <name evidence="2" type="ORF">FKX85_05390</name>
</gene>